<evidence type="ECO:0000259" key="7">
    <source>
        <dbReference type="PROSITE" id="PS51366"/>
    </source>
</evidence>
<dbReference type="Pfam" id="PF02847">
    <property type="entry name" value="MA3"/>
    <property type="match status" value="2"/>
</dbReference>
<dbReference type="GO" id="GO:0005737">
    <property type="term" value="C:cytoplasm"/>
    <property type="evidence" value="ECO:0007669"/>
    <property type="project" value="UniProtKB-SubCell"/>
</dbReference>
<comment type="subcellular location">
    <subcellularLocation>
        <location evidence="1">Cytoplasm</location>
    </subcellularLocation>
</comment>
<dbReference type="EMBL" id="HBIC01011309">
    <property type="protein sequence ID" value="CAE0276827.1"/>
    <property type="molecule type" value="Transcribed_RNA"/>
</dbReference>
<name>A0A7S3GUG6_9STRA</name>
<evidence type="ECO:0000313" key="8">
    <source>
        <dbReference type="EMBL" id="CAE0276827.1"/>
    </source>
</evidence>
<dbReference type="PANTHER" id="PTHR12626:SF0">
    <property type="entry name" value="PROGRAMMED CELL DEATH PROTEIN 4"/>
    <property type="match status" value="1"/>
</dbReference>
<dbReference type="AlphaFoldDB" id="A0A7S3GUG6"/>
<dbReference type="SMART" id="SM00544">
    <property type="entry name" value="MA3"/>
    <property type="match status" value="2"/>
</dbReference>
<protein>
    <recommendedName>
        <fullName evidence="7">MI domain-containing protein</fullName>
    </recommendedName>
</protein>
<feature type="domain" description="MI" evidence="7">
    <location>
        <begin position="253"/>
        <end position="374"/>
    </location>
</feature>
<keyword evidence="5" id="KW-0539">Nucleus</keyword>
<evidence type="ECO:0000256" key="2">
    <source>
        <dbReference type="ARBA" id="ARBA00005497"/>
    </source>
</evidence>
<dbReference type="InterPro" id="IPR003891">
    <property type="entry name" value="Initiation_fac_eIF4g_MI"/>
</dbReference>
<reference evidence="8" key="1">
    <citation type="submission" date="2021-01" db="EMBL/GenBank/DDBJ databases">
        <authorList>
            <person name="Corre E."/>
            <person name="Pelletier E."/>
            <person name="Niang G."/>
            <person name="Scheremetjew M."/>
            <person name="Finn R."/>
            <person name="Kale V."/>
            <person name="Holt S."/>
            <person name="Cochrane G."/>
            <person name="Meng A."/>
            <person name="Brown T."/>
            <person name="Cohen L."/>
        </authorList>
    </citation>
    <scope>NUCLEOTIDE SEQUENCE</scope>
    <source>
        <strain evidence="8">CCAP 955/1</strain>
    </source>
</reference>
<dbReference type="SUPFAM" id="SSF48371">
    <property type="entry name" value="ARM repeat"/>
    <property type="match status" value="2"/>
</dbReference>
<comment type="similarity">
    <text evidence="2">Belongs to the PDCD4 family.</text>
</comment>
<keyword evidence="4" id="KW-0677">Repeat</keyword>
<evidence type="ECO:0000256" key="6">
    <source>
        <dbReference type="SAM" id="MobiDB-lite"/>
    </source>
</evidence>
<evidence type="ECO:0000256" key="3">
    <source>
        <dbReference type="ARBA" id="ARBA00022490"/>
    </source>
</evidence>
<dbReference type="PANTHER" id="PTHR12626">
    <property type="entry name" value="PROGRAMMED CELL DEATH 4"/>
    <property type="match status" value="1"/>
</dbReference>
<dbReference type="Gene3D" id="1.25.40.180">
    <property type="match status" value="2"/>
</dbReference>
<sequence length="374" mass="41029">MSAYVKKSNIPETQTGEAGTAKRNILRKGGPGKSRKDGLPGSAVDDGSIHVDNYALDEDDPNYDSEDDNGATPVPKYSPLHRDNVAKSNTSLVAYKKRVESIAAEYFVSGDMDDTACYIQDIDAPEFTYEFVKRLINMSCDQGDRERELVSQLLSTLYPDIFSSNAIGKGFERLFEIIDEIEKDAPAAKQIIATFLARAVVDEILPPSFLADAVVSTLGGEVVEQAKLMLSRDHGSAKLERSWGPGDGRPVEDIKVSIDQILQEYLLSSDVNEALRCFAELKVPLYFHEVVKRAVINAMDRTAEEQVTMSALLAALSRAELLSSQQAVKGFNRLYHMLPDLALDTPAAVQVLANFEARAKADGVLAATYSKQQE</sequence>
<accession>A0A7S3GUG6</accession>
<evidence type="ECO:0000256" key="1">
    <source>
        <dbReference type="ARBA" id="ARBA00004496"/>
    </source>
</evidence>
<organism evidence="8">
    <name type="scientific">Spumella elongata</name>
    <dbReference type="NCBI Taxonomy" id="89044"/>
    <lineage>
        <taxon>Eukaryota</taxon>
        <taxon>Sar</taxon>
        <taxon>Stramenopiles</taxon>
        <taxon>Ochrophyta</taxon>
        <taxon>Chrysophyceae</taxon>
        <taxon>Chromulinales</taxon>
        <taxon>Chromulinaceae</taxon>
        <taxon>Spumella</taxon>
    </lineage>
</organism>
<gene>
    <name evidence="8" type="ORF">SELO1098_LOCUS5657</name>
</gene>
<dbReference type="GO" id="GO:0045892">
    <property type="term" value="P:negative regulation of DNA-templated transcription"/>
    <property type="evidence" value="ECO:0007669"/>
    <property type="project" value="InterPro"/>
</dbReference>
<feature type="compositionally biased region" description="Acidic residues" evidence="6">
    <location>
        <begin position="55"/>
        <end position="69"/>
    </location>
</feature>
<keyword evidence="3" id="KW-0963">Cytoplasm</keyword>
<feature type="region of interest" description="Disordered" evidence="6">
    <location>
        <begin position="1"/>
        <end position="82"/>
    </location>
</feature>
<evidence type="ECO:0000256" key="4">
    <source>
        <dbReference type="ARBA" id="ARBA00022737"/>
    </source>
</evidence>
<dbReference type="InterPro" id="IPR039778">
    <property type="entry name" value="PDCD4"/>
</dbReference>
<evidence type="ECO:0000256" key="5">
    <source>
        <dbReference type="ARBA" id="ARBA00023242"/>
    </source>
</evidence>
<dbReference type="InterPro" id="IPR016024">
    <property type="entry name" value="ARM-type_fold"/>
</dbReference>
<proteinExistence type="inferred from homology"/>
<feature type="domain" description="MI" evidence="7">
    <location>
        <begin position="94"/>
        <end position="215"/>
    </location>
</feature>
<dbReference type="PROSITE" id="PS51366">
    <property type="entry name" value="MI"/>
    <property type="match status" value="2"/>
</dbReference>